<dbReference type="OrthoDB" id="2664633at2"/>
<dbReference type="AlphaFoldDB" id="A0A5M7BR57"/>
<sequence length="439" mass="45861">MSDLGATSDPKALVPGDADLIRSSREHLLTYGRTLVEIGEGLQDLDTGGWTGEAADRFHEYFDGEPTRWIASGDAFTAAAEAIGEHADHLLAAQAEAAEAVRLWEQGEAATERAEQQHRQAVQAAAGGVSAAPFSDPGEPLRAQATAKLQAARADVDASANRTAAALIRAQQPAPEEPSLLERIGEALGDLGETIADIPGNLAHGALNEVADGVQAAGAVGGLAVEGVGQLSGLVNDVGGDVLGGAVSGVGSLLGNETIETAGHVINAMGDRRAEEIITSTRELGRQIAEDGRASAEDLRAKADEIALAMGAEPEEADLPQYVIVDEGRYPESALHIEEAQSGQIWNGRTWDEQPPKPSELTIERAGADFNRKEALHGIPGRGAENLDRDEYPPAMFAEGGEGASVKYISASDNRGAGASMKNQVRDLENGDRVKIVVD</sequence>
<evidence type="ECO:0000313" key="4">
    <source>
        <dbReference type="Proteomes" id="UP000323946"/>
    </source>
</evidence>
<name>A0A5M7BR57_SACHI</name>
<dbReference type="Pfam" id="PF21725">
    <property type="entry name" value="T7SS_signal"/>
    <property type="match status" value="1"/>
</dbReference>
<protein>
    <recommendedName>
        <fullName evidence="5">WXG100 family type VII secretion target</fullName>
    </recommendedName>
</protein>
<feature type="domain" description="Putative T7SS secretion signal" evidence="2">
    <location>
        <begin position="3"/>
        <end position="178"/>
    </location>
</feature>
<reference evidence="3 4" key="1">
    <citation type="submission" date="2019-09" db="EMBL/GenBank/DDBJ databases">
        <title>Draft genome sequence of the thermophilic Saccharopolyspora hirsuta VKM Ac-666T.</title>
        <authorList>
            <person name="Lobastova T.G."/>
            <person name="Fokina V."/>
            <person name="Bragin E.Y."/>
            <person name="Shtratnikova V.Y."/>
            <person name="Starodumova I.P."/>
            <person name="Tarlachkov S.V."/>
            <person name="Donova M.V."/>
        </authorList>
    </citation>
    <scope>NUCLEOTIDE SEQUENCE [LARGE SCALE GENOMIC DNA]</scope>
    <source>
        <strain evidence="3 4">VKM Ac-666</strain>
    </source>
</reference>
<dbReference type="InterPro" id="IPR029476">
    <property type="entry name" value="DNase_NucA_NucB"/>
</dbReference>
<proteinExistence type="predicted"/>
<organism evidence="3 4">
    <name type="scientific">Saccharopolyspora hirsuta</name>
    <dbReference type="NCBI Taxonomy" id="1837"/>
    <lineage>
        <taxon>Bacteria</taxon>
        <taxon>Bacillati</taxon>
        <taxon>Actinomycetota</taxon>
        <taxon>Actinomycetes</taxon>
        <taxon>Pseudonocardiales</taxon>
        <taxon>Pseudonocardiaceae</taxon>
        <taxon>Saccharopolyspora</taxon>
    </lineage>
</organism>
<evidence type="ECO:0008006" key="5">
    <source>
        <dbReference type="Google" id="ProtNLM"/>
    </source>
</evidence>
<evidence type="ECO:0000259" key="1">
    <source>
        <dbReference type="Pfam" id="PF14040"/>
    </source>
</evidence>
<comment type="caution">
    <text evidence="3">The sequence shown here is derived from an EMBL/GenBank/DDBJ whole genome shotgun (WGS) entry which is preliminary data.</text>
</comment>
<dbReference type="Proteomes" id="UP000323946">
    <property type="component" value="Unassembled WGS sequence"/>
</dbReference>
<evidence type="ECO:0000313" key="3">
    <source>
        <dbReference type="EMBL" id="KAA5830687.1"/>
    </source>
</evidence>
<feature type="domain" description="Deoxyribonuclease NucA/NucB" evidence="1">
    <location>
        <begin position="366"/>
        <end position="437"/>
    </location>
</feature>
<dbReference type="EMBL" id="VWPH01000010">
    <property type="protein sequence ID" value="KAA5830687.1"/>
    <property type="molecule type" value="Genomic_DNA"/>
</dbReference>
<dbReference type="RefSeq" id="WP_150068786.1">
    <property type="nucleotide sequence ID" value="NZ_JBEPDJ010000023.1"/>
</dbReference>
<keyword evidence="4" id="KW-1185">Reference proteome</keyword>
<gene>
    <name evidence="3" type="ORF">F1721_22860</name>
</gene>
<dbReference type="SMR" id="A0A5M7BR57"/>
<dbReference type="Pfam" id="PF14040">
    <property type="entry name" value="DNase_NucA_NucB"/>
    <property type="match status" value="1"/>
</dbReference>
<accession>A0A5M7BR57</accession>
<evidence type="ECO:0000259" key="2">
    <source>
        <dbReference type="Pfam" id="PF21725"/>
    </source>
</evidence>
<dbReference type="InterPro" id="IPR049082">
    <property type="entry name" value="T7SS_signal"/>
</dbReference>